<dbReference type="InterPro" id="IPR029045">
    <property type="entry name" value="ClpP/crotonase-like_dom_sf"/>
</dbReference>
<dbReference type="Pfam" id="PF01039">
    <property type="entry name" value="Carboxyl_trans"/>
    <property type="match status" value="1"/>
</dbReference>
<dbReference type="PROSITE" id="PS50980">
    <property type="entry name" value="COA_CT_NTER"/>
    <property type="match status" value="1"/>
</dbReference>
<gene>
    <name evidence="2" type="ORF">METZ01_LOCUS166428</name>
</gene>
<evidence type="ECO:0000313" key="2">
    <source>
        <dbReference type="EMBL" id="SVB13574.1"/>
    </source>
</evidence>
<dbReference type="PANTHER" id="PTHR43842:SF2">
    <property type="entry name" value="PROPIONYL-COA CARBOXYLASE BETA CHAIN, MITOCHONDRIAL"/>
    <property type="match status" value="1"/>
</dbReference>
<dbReference type="PANTHER" id="PTHR43842">
    <property type="entry name" value="PROPIONYL-COA CARBOXYLASE BETA CHAIN"/>
    <property type="match status" value="1"/>
</dbReference>
<feature type="non-terminal residue" evidence="2">
    <location>
        <position position="134"/>
    </location>
</feature>
<name>A0A382BIS8_9ZZZZ</name>
<dbReference type="EMBL" id="UINC01029960">
    <property type="protein sequence ID" value="SVB13574.1"/>
    <property type="molecule type" value="Genomic_DNA"/>
</dbReference>
<dbReference type="InterPro" id="IPR051047">
    <property type="entry name" value="AccD/PCCB"/>
</dbReference>
<dbReference type="SUPFAM" id="SSF52096">
    <property type="entry name" value="ClpP/crotonase"/>
    <property type="match status" value="1"/>
</dbReference>
<sequence length="134" mass="14917">MEDILKELEARREKAKLGGGQKRIDSQHSKGKLTARERINLLLDEESFEEYDMFVEHDSHEFGMEKNKIPGDGVVIGSGEINGRTVFLYVKDFTVFGGSLSLAHSRKINKIQDMAVKNNSPLIGVLDAGGARIQ</sequence>
<proteinExistence type="predicted"/>
<dbReference type="InterPro" id="IPR034733">
    <property type="entry name" value="AcCoA_carboxyl_beta"/>
</dbReference>
<dbReference type="AlphaFoldDB" id="A0A382BIS8"/>
<reference evidence="2" key="1">
    <citation type="submission" date="2018-05" db="EMBL/GenBank/DDBJ databases">
        <authorList>
            <person name="Lanie J.A."/>
            <person name="Ng W.-L."/>
            <person name="Kazmierczak K.M."/>
            <person name="Andrzejewski T.M."/>
            <person name="Davidsen T.M."/>
            <person name="Wayne K.J."/>
            <person name="Tettelin H."/>
            <person name="Glass J.I."/>
            <person name="Rusch D."/>
            <person name="Podicherti R."/>
            <person name="Tsui H.-C.T."/>
            <person name="Winkler M.E."/>
        </authorList>
    </citation>
    <scope>NUCLEOTIDE SEQUENCE</scope>
</reference>
<dbReference type="GO" id="GO:0004658">
    <property type="term" value="F:propionyl-CoA carboxylase activity"/>
    <property type="evidence" value="ECO:0007669"/>
    <property type="project" value="TreeGrafter"/>
</dbReference>
<protein>
    <recommendedName>
        <fullName evidence="1">CoA carboxyltransferase N-terminal domain-containing protein</fullName>
    </recommendedName>
</protein>
<organism evidence="2">
    <name type="scientific">marine metagenome</name>
    <dbReference type="NCBI Taxonomy" id="408172"/>
    <lineage>
        <taxon>unclassified sequences</taxon>
        <taxon>metagenomes</taxon>
        <taxon>ecological metagenomes</taxon>
    </lineage>
</organism>
<evidence type="ECO:0000259" key="1">
    <source>
        <dbReference type="PROSITE" id="PS50980"/>
    </source>
</evidence>
<accession>A0A382BIS8</accession>
<dbReference type="Gene3D" id="3.90.226.10">
    <property type="entry name" value="2-enoyl-CoA Hydratase, Chain A, domain 1"/>
    <property type="match status" value="1"/>
</dbReference>
<feature type="domain" description="CoA carboxyltransferase N-terminal" evidence="1">
    <location>
        <begin position="1"/>
        <end position="134"/>
    </location>
</feature>
<dbReference type="InterPro" id="IPR011762">
    <property type="entry name" value="COA_CT_N"/>
</dbReference>